<dbReference type="GO" id="GO:0005261">
    <property type="term" value="F:monoatomic cation channel activity"/>
    <property type="evidence" value="ECO:0007669"/>
    <property type="project" value="TreeGrafter"/>
</dbReference>
<evidence type="ECO:0000313" key="3">
    <source>
        <dbReference type="Proteomes" id="UP001196413"/>
    </source>
</evidence>
<comment type="caution">
    <text evidence="2">The sequence shown here is derived from an EMBL/GenBank/DDBJ whole genome shotgun (WGS) entry which is preliminary data.</text>
</comment>
<feature type="transmembrane region" description="Helical" evidence="1">
    <location>
        <begin position="162"/>
        <end position="182"/>
    </location>
</feature>
<dbReference type="EMBL" id="JAHQIW010006716">
    <property type="protein sequence ID" value="KAJ1370020.1"/>
    <property type="molecule type" value="Genomic_DNA"/>
</dbReference>
<dbReference type="PANTHER" id="PTHR13800:SF41">
    <property type="entry name" value="PROTEIN CED-11"/>
    <property type="match status" value="1"/>
</dbReference>
<dbReference type="Proteomes" id="UP001196413">
    <property type="component" value="Unassembled WGS sequence"/>
</dbReference>
<dbReference type="AlphaFoldDB" id="A0AAD5R5Q9"/>
<feature type="transmembrane region" description="Helical" evidence="1">
    <location>
        <begin position="234"/>
        <end position="256"/>
    </location>
</feature>
<reference evidence="2" key="1">
    <citation type="submission" date="2021-06" db="EMBL/GenBank/DDBJ databases">
        <title>Parelaphostrongylus tenuis whole genome reference sequence.</title>
        <authorList>
            <person name="Garwood T.J."/>
            <person name="Larsen P.A."/>
            <person name="Fountain-Jones N.M."/>
            <person name="Garbe J.R."/>
            <person name="Macchietto M.G."/>
            <person name="Kania S.A."/>
            <person name="Gerhold R.W."/>
            <person name="Richards J.E."/>
            <person name="Wolf T.M."/>
        </authorList>
    </citation>
    <scope>NUCLEOTIDE SEQUENCE</scope>
    <source>
        <strain evidence="2">MNPRO001-30</strain>
        <tissue evidence="2">Meninges</tissue>
    </source>
</reference>
<organism evidence="2 3">
    <name type="scientific">Parelaphostrongylus tenuis</name>
    <name type="common">Meningeal worm</name>
    <dbReference type="NCBI Taxonomy" id="148309"/>
    <lineage>
        <taxon>Eukaryota</taxon>
        <taxon>Metazoa</taxon>
        <taxon>Ecdysozoa</taxon>
        <taxon>Nematoda</taxon>
        <taxon>Chromadorea</taxon>
        <taxon>Rhabditida</taxon>
        <taxon>Rhabditina</taxon>
        <taxon>Rhabditomorpha</taxon>
        <taxon>Strongyloidea</taxon>
        <taxon>Metastrongylidae</taxon>
        <taxon>Parelaphostrongylus</taxon>
    </lineage>
</organism>
<keyword evidence="3" id="KW-1185">Reference proteome</keyword>
<dbReference type="InterPro" id="IPR050927">
    <property type="entry name" value="TRPM"/>
</dbReference>
<sequence>MRSLIAHESCQRWIHRLLYGQLQTCSSTILPRWMKLLIAAVFVFPIQWWMCVRTAGVSIQAVNDKKSPTAALLDIGRQPRRLRAVSTYSVSSGRNDTLGATTGNNAIPQLTITESVTPQSMVFPLNFDDVDGEVTMLARKPRISRRAPPTLCLFYSTPIVKYWISLLFRLLHIGLLTYSILLPGCGDLTVDAMVWIWTFMAWIEAIWVLNIRNRTTPISLMPWRQRSGDPRGPLSRSGYFALCGSFFIVLGLASIVHD</sequence>
<keyword evidence="1" id="KW-0472">Membrane</keyword>
<dbReference type="GO" id="GO:0030001">
    <property type="term" value="P:metal ion transport"/>
    <property type="evidence" value="ECO:0007669"/>
    <property type="project" value="TreeGrafter"/>
</dbReference>
<protein>
    <submittedName>
        <fullName evidence="2">Uncharacterized protein</fullName>
    </submittedName>
</protein>
<feature type="transmembrane region" description="Helical" evidence="1">
    <location>
        <begin position="194"/>
        <end position="213"/>
    </location>
</feature>
<accession>A0AAD5R5Q9</accession>
<gene>
    <name evidence="2" type="ORF">KIN20_031653</name>
</gene>
<evidence type="ECO:0000256" key="1">
    <source>
        <dbReference type="SAM" id="Phobius"/>
    </source>
</evidence>
<evidence type="ECO:0000313" key="2">
    <source>
        <dbReference type="EMBL" id="KAJ1370020.1"/>
    </source>
</evidence>
<dbReference type="GO" id="GO:0005886">
    <property type="term" value="C:plasma membrane"/>
    <property type="evidence" value="ECO:0007669"/>
    <property type="project" value="TreeGrafter"/>
</dbReference>
<dbReference type="PANTHER" id="PTHR13800">
    <property type="entry name" value="TRANSIENT RECEPTOR POTENTIAL CATION CHANNEL, SUBFAMILY M, MEMBER 6"/>
    <property type="match status" value="1"/>
</dbReference>
<keyword evidence="1" id="KW-0812">Transmembrane</keyword>
<proteinExistence type="predicted"/>
<keyword evidence="1" id="KW-1133">Transmembrane helix</keyword>
<name>A0AAD5R5Q9_PARTN</name>